<protein>
    <recommendedName>
        <fullName evidence="2 10">Ribonucleoside-diphosphate reductase</fullName>
        <ecNumber evidence="2 10">1.17.4.1</ecNumber>
    </recommendedName>
</protein>
<keyword evidence="7 10" id="KW-0215">Deoxyribonucleotide synthesis</keyword>
<sequence length="736" mass="83060">MSPTASVSETTVPDSTTSASVSGVHNGPAGHDPGELDYHALNAMLNLYDVDGNIQFEKDREAAHQYFLQHVNQNTVFFHDLDEKLDYLLEENYYEPEVLAKYDREFVKLLFGHAYGKKFRFPTFLGAFKYYTSYTLKTFDGKRYLERFEDRVCMVALTLADGDTSLARALVDEIIEGRFQPATPTFLNSGKKQRGEPVSCFLLRIEDNMESIGRAINSALQLSKRGGGVALLLSNIREHGAPIKKIENQSSGVIPIMKLLEDSFSYANQLGARQGAGAVYLHAHHPDIYRFLDTKRENADEKIRIKTLSLGVVIPDITFQLAKNNDDMYLFSPYDVERVYGVPFADINVTDKYHEMVEDRRIRKTKIKAREFFQTLAELQFESGYPYIMFEDTVNRANPIDGKITHSNLCSEILQVSTPSTYNDDLSYSSVGKDISCNLGSLNIAKTMDSPDIGQTIDTAIRGLTAVSDQTAISSVPSIEKGNNDSHAIGLGQMNLHGYLARERIFYGSDEGIDFTNIYFYTVLFHALRASNAIARERGRSFAGFEKSKYASGEFFDKYTDQVWEPATERVRELFADAEIDIPTQDDWRELKAAVQRDGLYNQNLQAVPPTGSISYINHSTSSIHPVAAKIEIRKEGKIGRVYYPAPYMTNDNLDYYQDAYEIGYEKIIDTYAAATQHVDQGLSLTLFFKDTATTRDVNKAQIYAWRKGIKTLYYIRLRQIALEGTEVEGCVSCML</sequence>
<dbReference type="STRING" id="1220583.GOACH_08_00050"/>
<proteinExistence type="inferred from homology"/>
<reference evidence="13 14" key="1">
    <citation type="submission" date="2012-12" db="EMBL/GenBank/DDBJ databases">
        <title>Whole genome shotgun sequence of Gordonia aichiensis NBRC 108223.</title>
        <authorList>
            <person name="Isaki-Nakamura S."/>
            <person name="Hosoyama A."/>
            <person name="Tsuchikane K."/>
            <person name="Ando Y."/>
            <person name="Baba S."/>
            <person name="Ohji S."/>
            <person name="Hamada M."/>
            <person name="Tamura T."/>
            <person name="Yamazoe A."/>
            <person name="Yamazaki S."/>
            <person name="Fujita N."/>
        </authorList>
    </citation>
    <scope>NUCLEOTIDE SEQUENCE [LARGE SCALE GENOMIC DNA]</scope>
    <source>
        <strain evidence="13 14">NBRC 108223</strain>
    </source>
</reference>
<evidence type="ECO:0000313" key="13">
    <source>
        <dbReference type="EMBL" id="GAC48942.1"/>
    </source>
</evidence>
<dbReference type="eggNOG" id="COG0209">
    <property type="taxonomic scope" value="Bacteria"/>
</dbReference>
<name>L7KLW0_9ACTN</name>
<dbReference type="Proteomes" id="UP000010988">
    <property type="component" value="Unassembled WGS sequence"/>
</dbReference>
<dbReference type="InterPro" id="IPR000788">
    <property type="entry name" value="RNR_lg_C"/>
</dbReference>
<dbReference type="CDD" id="cd01679">
    <property type="entry name" value="RNR_I"/>
    <property type="match status" value="1"/>
</dbReference>
<dbReference type="Pfam" id="PF00317">
    <property type="entry name" value="Ribonuc_red_lgN"/>
    <property type="match status" value="1"/>
</dbReference>
<dbReference type="GO" id="GO:0005524">
    <property type="term" value="F:ATP binding"/>
    <property type="evidence" value="ECO:0007669"/>
    <property type="project" value="UniProtKB-KW"/>
</dbReference>
<dbReference type="GO" id="GO:0005971">
    <property type="term" value="C:ribonucleoside-diphosphate reductase complex"/>
    <property type="evidence" value="ECO:0007669"/>
    <property type="project" value="TreeGrafter"/>
</dbReference>
<gene>
    <name evidence="13" type="primary">nrdE</name>
    <name evidence="13" type="ORF">GOACH_08_00050</name>
</gene>
<evidence type="ECO:0000259" key="12">
    <source>
        <dbReference type="PROSITE" id="PS00089"/>
    </source>
</evidence>
<evidence type="ECO:0000256" key="11">
    <source>
        <dbReference type="SAM" id="MobiDB-lite"/>
    </source>
</evidence>
<dbReference type="Pfam" id="PF02867">
    <property type="entry name" value="Ribonuc_red_lgC"/>
    <property type="match status" value="1"/>
</dbReference>
<keyword evidence="14" id="KW-1185">Reference proteome</keyword>
<keyword evidence="4" id="KW-0547">Nucleotide-binding</keyword>
<dbReference type="OrthoDB" id="9762933at2"/>
<evidence type="ECO:0000256" key="7">
    <source>
        <dbReference type="ARBA" id="ARBA00023116"/>
    </source>
</evidence>
<comment type="catalytic activity">
    <reaction evidence="9 10">
        <text>a 2'-deoxyribonucleoside 5'-diphosphate + [thioredoxin]-disulfide + H2O = a ribonucleoside 5'-diphosphate + [thioredoxin]-dithiol</text>
        <dbReference type="Rhea" id="RHEA:23252"/>
        <dbReference type="Rhea" id="RHEA-COMP:10698"/>
        <dbReference type="Rhea" id="RHEA-COMP:10700"/>
        <dbReference type="ChEBI" id="CHEBI:15377"/>
        <dbReference type="ChEBI" id="CHEBI:29950"/>
        <dbReference type="ChEBI" id="CHEBI:50058"/>
        <dbReference type="ChEBI" id="CHEBI:57930"/>
        <dbReference type="ChEBI" id="CHEBI:73316"/>
        <dbReference type="EC" id="1.17.4.1"/>
    </reaction>
</comment>
<evidence type="ECO:0000256" key="1">
    <source>
        <dbReference type="ARBA" id="ARBA00010406"/>
    </source>
</evidence>
<feature type="compositionally biased region" description="Polar residues" evidence="11">
    <location>
        <begin position="1"/>
        <end position="23"/>
    </location>
</feature>
<comment type="similarity">
    <text evidence="1 10">Belongs to the ribonucleoside diphosphate reductase large chain family.</text>
</comment>
<dbReference type="InterPro" id="IPR013346">
    <property type="entry name" value="NrdE_NrdA_C"/>
</dbReference>
<dbReference type="EC" id="1.17.4.1" evidence="2 10"/>
<comment type="function">
    <text evidence="10">Provides the precursors necessary for DNA synthesis. Catalyzes the biosynthesis of deoxyribonucleotides from the corresponding ribonucleotides.</text>
</comment>
<dbReference type="EMBL" id="BANR01000008">
    <property type="protein sequence ID" value="GAC48942.1"/>
    <property type="molecule type" value="Genomic_DNA"/>
</dbReference>
<dbReference type="SUPFAM" id="SSF51998">
    <property type="entry name" value="PFL-like glycyl radical enzymes"/>
    <property type="match status" value="1"/>
</dbReference>
<keyword evidence="5" id="KW-0067">ATP-binding</keyword>
<evidence type="ECO:0000256" key="8">
    <source>
        <dbReference type="ARBA" id="ARBA00023157"/>
    </source>
</evidence>
<dbReference type="InterPro" id="IPR013554">
    <property type="entry name" value="RNR_N"/>
</dbReference>
<evidence type="ECO:0000256" key="4">
    <source>
        <dbReference type="ARBA" id="ARBA00022741"/>
    </source>
</evidence>
<keyword evidence="8" id="KW-1015">Disulfide bond</keyword>
<dbReference type="UniPathway" id="UPA00326"/>
<dbReference type="GO" id="GO:0009263">
    <property type="term" value="P:deoxyribonucleotide biosynthetic process"/>
    <property type="evidence" value="ECO:0007669"/>
    <property type="project" value="UniProtKB-KW"/>
</dbReference>
<dbReference type="NCBIfam" id="TIGR02506">
    <property type="entry name" value="NrdE_NrdA"/>
    <property type="match status" value="1"/>
</dbReference>
<dbReference type="PANTHER" id="PTHR11573">
    <property type="entry name" value="RIBONUCLEOSIDE-DIPHOSPHATE REDUCTASE LARGE CHAIN"/>
    <property type="match status" value="1"/>
</dbReference>
<organism evidence="13 14">
    <name type="scientific">Gordonia aichiensis NBRC 108223</name>
    <dbReference type="NCBI Taxonomy" id="1220583"/>
    <lineage>
        <taxon>Bacteria</taxon>
        <taxon>Bacillati</taxon>
        <taxon>Actinomycetota</taxon>
        <taxon>Actinomycetes</taxon>
        <taxon>Mycobacteriales</taxon>
        <taxon>Gordoniaceae</taxon>
        <taxon>Gordonia</taxon>
    </lineage>
</organism>
<evidence type="ECO:0000256" key="9">
    <source>
        <dbReference type="ARBA" id="ARBA00047754"/>
    </source>
</evidence>
<accession>L7KLW0</accession>
<dbReference type="GO" id="GO:0004748">
    <property type="term" value="F:ribonucleoside-diphosphate reductase activity, thioredoxin disulfide as acceptor"/>
    <property type="evidence" value="ECO:0007669"/>
    <property type="project" value="UniProtKB-EC"/>
</dbReference>
<evidence type="ECO:0000256" key="2">
    <source>
        <dbReference type="ARBA" id="ARBA00012274"/>
    </source>
</evidence>
<evidence type="ECO:0000256" key="6">
    <source>
        <dbReference type="ARBA" id="ARBA00023002"/>
    </source>
</evidence>
<dbReference type="InterPro" id="IPR013509">
    <property type="entry name" value="RNR_lsu_N"/>
</dbReference>
<dbReference type="Pfam" id="PF08343">
    <property type="entry name" value="RNR_N"/>
    <property type="match status" value="1"/>
</dbReference>
<dbReference type="PANTHER" id="PTHR11573:SF30">
    <property type="entry name" value="RIBONUCLEOSIDE-DIPHOSPHATE REDUCTASE 2 SUBUNIT ALPHA"/>
    <property type="match status" value="1"/>
</dbReference>
<dbReference type="InterPro" id="IPR008926">
    <property type="entry name" value="RNR_R1-su_N"/>
</dbReference>
<dbReference type="FunFam" id="1.10.1650.20:FF:000002">
    <property type="entry name" value="Ribonucleoside-diphosphate reductase"/>
    <property type="match status" value="1"/>
</dbReference>
<evidence type="ECO:0000256" key="3">
    <source>
        <dbReference type="ARBA" id="ARBA00022533"/>
    </source>
</evidence>
<dbReference type="SUPFAM" id="SSF48168">
    <property type="entry name" value="R1 subunit of ribonucleotide reductase, N-terminal domain"/>
    <property type="match status" value="1"/>
</dbReference>
<dbReference type="PRINTS" id="PR01183">
    <property type="entry name" value="RIBORDTASEM1"/>
</dbReference>
<dbReference type="NCBIfam" id="TIGR04170">
    <property type="entry name" value="RNR_1b_NrdE"/>
    <property type="match status" value="1"/>
</dbReference>
<dbReference type="InterPro" id="IPR039718">
    <property type="entry name" value="Rrm1"/>
</dbReference>
<feature type="domain" description="Ribonucleotide reductase large subunit" evidence="12">
    <location>
        <begin position="588"/>
        <end position="610"/>
    </location>
</feature>
<evidence type="ECO:0000256" key="5">
    <source>
        <dbReference type="ARBA" id="ARBA00022840"/>
    </source>
</evidence>
<dbReference type="PROSITE" id="PS00089">
    <property type="entry name" value="RIBORED_LARGE"/>
    <property type="match status" value="1"/>
</dbReference>
<dbReference type="Gene3D" id="3.20.70.20">
    <property type="match status" value="1"/>
</dbReference>
<dbReference type="InterPro" id="IPR026459">
    <property type="entry name" value="RNR_1b_NrdE"/>
</dbReference>
<keyword evidence="6 10" id="KW-0560">Oxidoreductase</keyword>
<keyword evidence="3" id="KW-0021">Allosteric enzyme</keyword>
<dbReference type="AlphaFoldDB" id="L7KLW0"/>
<feature type="region of interest" description="Disordered" evidence="11">
    <location>
        <begin position="1"/>
        <end position="29"/>
    </location>
</feature>
<evidence type="ECO:0000313" key="14">
    <source>
        <dbReference type="Proteomes" id="UP000010988"/>
    </source>
</evidence>
<dbReference type="RefSeq" id="WP_005174652.1">
    <property type="nucleotide sequence ID" value="NZ_BANR01000008.1"/>
</dbReference>
<evidence type="ECO:0000256" key="10">
    <source>
        <dbReference type="RuleBase" id="RU003410"/>
    </source>
</evidence>
<dbReference type="Gene3D" id="1.10.1650.20">
    <property type="match status" value="1"/>
</dbReference>
<comment type="caution">
    <text evidence="13">The sequence shown here is derived from an EMBL/GenBank/DDBJ whole genome shotgun (WGS) entry which is preliminary data.</text>
</comment>